<proteinExistence type="predicted"/>
<reference evidence="3" key="1">
    <citation type="journal article" date="2019" name="Int. J. Syst. Evol. Microbiol.">
        <title>The Global Catalogue of Microorganisms (GCM) 10K type strain sequencing project: providing services to taxonomists for standard genome sequencing and annotation.</title>
        <authorList>
            <consortium name="The Broad Institute Genomics Platform"/>
            <consortium name="The Broad Institute Genome Sequencing Center for Infectious Disease"/>
            <person name="Wu L."/>
            <person name="Ma J."/>
        </authorList>
    </citation>
    <scope>NUCLEOTIDE SEQUENCE [LARGE SCALE GENOMIC DNA]</scope>
    <source>
        <strain evidence="3">KCTC 32514</strain>
    </source>
</reference>
<feature type="signal peptide" evidence="1">
    <location>
        <begin position="1"/>
        <end position="18"/>
    </location>
</feature>
<evidence type="ECO:0000256" key="1">
    <source>
        <dbReference type="SAM" id="SignalP"/>
    </source>
</evidence>
<dbReference type="Proteomes" id="UP001597548">
    <property type="component" value="Unassembled WGS sequence"/>
</dbReference>
<dbReference type="EMBL" id="JBHUOS010000014">
    <property type="protein sequence ID" value="MFD2917480.1"/>
    <property type="molecule type" value="Genomic_DNA"/>
</dbReference>
<dbReference type="RefSeq" id="WP_194508840.1">
    <property type="nucleotide sequence ID" value="NZ_JADILU010000006.1"/>
</dbReference>
<evidence type="ECO:0000313" key="2">
    <source>
        <dbReference type="EMBL" id="MFD2917480.1"/>
    </source>
</evidence>
<keyword evidence="1" id="KW-0732">Signal</keyword>
<sequence length="194" mass="22171">MKNVIVIILLFSCGLSFGQSMTKSDYRNSQDRWILSVGINALGNLGTQNPVERLDEFSLKQPFALAIEHRWSKYLSIEQDFSFNGYDAQTRIDNGILTEDILYFSTNTSLKYYFSDNLFDANWVDLYASGGIGIFSIDELNTSVNLSAGALFWINGSRTIGFRIQSTGKFAFNHSENQYDNNHWQHFLQAVFRL</sequence>
<accession>A0ABW5ZYI7</accession>
<evidence type="ECO:0000313" key="3">
    <source>
        <dbReference type="Proteomes" id="UP001597548"/>
    </source>
</evidence>
<comment type="caution">
    <text evidence="2">The sequence shown here is derived from an EMBL/GenBank/DDBJ whole genome shotgun (WGS) entry which is preliminary data.</text>
</comment>
<gene>
    <name evidence="2" type="ORF">ACFS29_17630</name>
</gene>
<feature type="chain" id="PRO_5047306156" description="Outer membrane protein beta-barrel domain-containing protein" evidence="1">
    <location>
        <begin position="19"/>
        <end position="194"/>
    </location>
</feature>
<evidence type="ECO:0008006" key="4">
    <source>
        <dbReference type="Google" id="ProtNLM"/>
    </source>
</evidence>
<name>A0ABW5ZYI7_9FLAO</name>
<protein>
    <recommendedName>
        <fullName evidence="4">Outer membrane protein beta-barrel domain-containing protein</fullName>
    </recommendedName>
</protein>
<organism evidence="2 3">
    <name type="scientific">Psychroserpens luteus</name>
    <dbReference type="NCBI Taxonomy" id="1434066"/>
    <lineage>
        <taxon>Bacteria</taxon>
        <taxon>Pseudomonadati</taxon>
        <taxon>Bacteroidota</taxon>
        <taxon>Flavobacteriia</taxon>
        <taxon>Flavobacteriales</taxon>
        <taxon>Flavobacteriaceae</taxon>
        <taxon>Psychroserpens</taxon>
    </lineage>
</organism>
<keyword evidence="3" id="KW-1185">Reference proteome</keyword>